<organism evidence="3 4">
    <name type="scientific">Croceitalea marina</name>
    <dbReference type="NCBI Taxonomy" id="1775166"/>
    <lineage>
        <taxon>Bacteria</taxon>
        <taxon>Pseudomonadati</taxon>
        <taxon>Bacteroidota</taxon>
        <taxon>Flavobacteriia</taxon>
        <taxon>Flavobacteriales</taxon>
        <taxon>Flavobacteriaceae</taxon>
        <taxon>Croceitalea</taxon>
    </lineage>
</organism>
<dbReference type="Gene3D" id="2.130.10.130">
    <property type="entry name" value="Integrin alpha, N-terminal"/>
    <property type="match status" value="3"/>
</dbReference>
<dbReference type="InterPro" id="IPR011519">
    <property type="entry name" value="UnbV_ASPIC"/>
</dbReference>
<evidence type="ECO:0000313" key="3">
    <source>
        <dbReference type="EMBL" id="MFD2586439.1"/>
    </source>
</evidence>
<dbReference type="SUPFAM" id="SSF69318">
    <property type="entry name" value="Integrin alpha N-terminal domain"/>
    <property type="match status" value="2"/>
</dbReference>
<dbReference type="Pfam" id="PF13517">
    <property type="entry name" value="FG-GAP_3"/>
    <property type="match status" value="5"/>
</dbReference>
<dbReference type="PROSITE" id="PS51257">
    <property type="entry name" value="PROKAR_LIPOPROTEIN"/>
    <property type="match status" value="1"/>
</dbReference>
<dbReference type="InterPro" id="IPR027039">
    <property type="entry name" value="Crtac1"/>
</dbReference>
<evidence type="ECO:0000313" key="4">
    <source>
        <dbReference type="Proteomes" id="UP001597526"/>
    </source>
</evidence>
<dbReference type="PANTHER" id="PTHR16026">
    <property type="entry name" value="CARTILAGE ACIDIC PROTEIN 1"/>
    <property type="match status" value="1"/>
</dbReference>
<keyword evidence="1" id="KW-0732">Signal</keyword>
<dbReference type="InterPro" id="IPR013517">
    <property type="entry name" value="FG-GAP"/>
</dbReference>
<dbReference type="InterPro" id="IPR028994">
    <property type="entry name" value="Integrin_alpha_N"/>
</dbReference>
<accession>A0ABW5MTF4</accession>
<dbReference type="PANTHER" id="PTHR16026:SF0">
    <property type="entry name" value="CARTILAGE ACIDIC PROTEIN 1"/>
    <property type="match status" value="1"/>
</dbReference>
<gene>
    <name evidence="3" type="ORF">ACFSQJ_05835</name>
</gene>
<evidence type="ECO:0000256" key="1">
    <source>
        <dbReference type="ARBA" id="ARBA00022729"/>
    </source>
</evidence>
<keyword evidence="4" id="KW-1185">Reference proteome</keyword>
<dbReference type="Proteomes" id="UP001597526">
    <property type="component" value="Unassembled WGS sequence"/>
</dbReference>
<feature type="domain" description="ASPIC/UnbV" evidence="2">
    <location>
        <begin position="526"/>
        <end position="587"/>
    </location>
</feature>
<sequence>MKAHLFTIIGISILFCGCNQKKETSLFIKIPSATSGIKFKNELKSSPELNILNYLYYYNGAGVAAGDFNNDKLIDLYFTSNQKHDKLYLNKGDFRFEDVTVQSKISSVGNWTTGVTHVDINNDGLLDIYVCKVGGYKDFKGCNLLYINQGINKDGIPVFKEDASRYGLDFSGFSTKSAFFDYDLDGDLDMFLLNHSLHPKRTYGKGIKRKQIDEKSGDKLFRNDDGKFVDVSAEAGIFQGNIGYGLGLGISDLNNDGYPDIYVGNDFFENDYLYINQKNGTFKEIINTSDTHLGHTTHFSMGNDIADLNNDGLTDIVSLDMLPEDLKTYKTSGLEFPFSTYRQYLRNGYAPQYMQNTLHLNLGNTNFSEIGNLSGISATEWSWGALLADLDNDGLKDIFISNGIKGATNDMDFISFIANDNIQKRINKGMTEKEMIFIKEIPEKKVANYFFKNKDGVTFDNVTDTWFKSEESFSNGCVYADLDNDGDLDIIVNNIDTEAYILKNTLHNKNRSLKISLKGNEKNRFGIGSKIIAYNDSIQMTIENYPSRSYLSAVPNELLIGIGNDSIIDSLKVIWPNHRYQTLNKVNSTVPLLLDYANASGDYFESNSLKGNILASQKDLPFKFVHKENTTIEFDRDPLVPFVNSNEGPSISVADVNNDGLDDFFISGAKAQPSALYLQTSDKTFQLTQEELFSIDAMSEDISHVFFDANNNGFKDLLVVSGGNEFKTSDNIRPRIYFNNNGIFYKDSVQFEGIELNAAKVSVSDFDNDGDSDITIASDQVPRQFGKNPKQYLFENDGKGYFTTITKTKAPDFENIGNVKDVYWIDVDGNGFQDLISAGHWMPISIFLNDGKTLQKKEFGGLKDTNGWWNTIKAEDFDNDGDIDLIAGNWGKNSKFAASKKEPITLYNNDFDSNGSIEPLVTYFYKNRETPFTSKDELVKQMPFLNKEFLSYNDFSSASIETLFGAKKLEESDKENVFELASCYFENDGKGSFIKKELPLMAQITTVQDILVKDFDYDGFKDVLLVGNTYEISTQLGRMDASHGIFLRFDEKNGFEHAKNWQIDISGPARNITEIDIDGEVNFLVGINNMKPILFTINRK</sequence>
<name>A0ABW5MTF4_9FLAO</name>
<comment type="caution">
    <text evidence="3">The sequence shown here is derived from an EMBL/GenBank/DDBJ whole genome shotgun (WGS) entry which is preliminary data.</text>
</comment>
<dbReference type="EMBL" id="JBHULB010000007">
    <property type="protein sequence ID" value="MFD2586439.1"/>
    <property type="molecule type" value="Genomic_DNA"/>
</dbReference>
<protein>
    <submittedName>
        <fullName evidence="3">VCBS repeat-containing protein</fullName>
    </submittedName>
</protein>
<proteinExistence type="predicted"/>
<dbReference type="RefSeq" id="WP_377766016.1">
    <property type="nucleotide sequence ID" value="NZ_JBHULB010000007.1"/>
</dbReference>
<reference evidence="4" key="1">
    <citation type="journal article" date="2019" name="Int. J. Syst. Evol. Microbiol.">
        <title>The Global Catalogue of Microorganisms (GCM) 10K type strain sequencing project: providing services to taxonomists for standard genome sequencing and annotation.</title>
        <authorList>
            <consortium name="The Broad Institute Genomics Platform"/>
            <consortium name="The Broad Institute Genome Sequencing Center for Infectious Disease"/>
            <person name="Wu L."/>
            <person name="Ma J."/>
        </authorList>
    </citation>
    <scope>NUCLEOTIDE SEQUENCE [LARGE SCALE GENOMIC DNA]</scope>
    <source>
        <strain evidence="4">KCTC 52368</strain>
    </source>
</reference>
<dbReference type="Pfam" id="PF07593">
    <property type="entry name" value="UnbV_ASPIC"/>
    <property type="match status" value="1"/>
</dbReference>
<evidence type="ECO:0000259" key="2">
    <source>
        <dbReference type="Pfam" id="PF07593"/>
    </source>
</evidence>